<evidence type="ECO:0000259" key="2">
    <source>
        <dbReference type="Pfam" id="PF15978"/>
    </source>
</evidence>
<feature type="domain" description="TniQ" evidence="1">
    <location>
        <begin position="5"/>
        <end position="152"/>
    </location>
</feature>
<reference evidence="3 4" key="1">
    <citation type="submission" date="2024-02" db="EMBL/GenBank/DDBJ databases">
        <title>Bacteria isolated from the canopy kelp, Nereocystis luetkeana.</title>
        <authorList>
            <person name="Pfister C.A."/>
            <person name="Younker I.T."/>
            <person name="Light S.H."/>
        </authorList>
    </citation>
    <scope>NUCLEOTIDE SEQUENCE [LARGE SCALE GENOMIC DNA]</scope>
    <source>
        <strain evidence="3 4">TI.1.03</strain>
    </source>
</reference>
<proteinExistence type="predicted"/>
<dbReference type="Proteomes" id="UP001371391">
    <property type="component" value="Unassembled WGS sequence"/>
</dbReference>
<dbReference type="RefSeq" id="WP_341602792.1">
    <property type="nucleotide sequence ID" value="NZ_JBAKAW010000010.1"/>
</dbReference>
<name>A0ABU9H192_9GAMM</name>
<keyword evidence="4" id="KW-1185">Reference proteome</keyword>
<dbReference type="InterPro" id="IPR032750">
    <property type="entry name" value="TnsD_C"/>
</dbReference>
<organism evidence="3 4">
    <name type="scientific">Pseudoalteromonas issachenkonii</name>
    <dbReference type="NCBI Taxonomy" id="152297"/>
    <lineage>
        <taxon>Bacteria</taxon>
        <taxon>Pseudomonadati</taxon>
        <taxon>Pseudomonadota</taxon>
        <taxon>Gammaproteobacteria</taxon>
        <taxon>Alteromonadales</taxon>
        <taxon>Pseudoalteromonadaceae</taxon>
        <taxon>Pseudoalteromonas</taxon>
    </lineage>
</organism>
<dbReference type="Pfam" id="PF06527">
    <property type="entry name" value="TniQ"/>
    <property type="match status" value="1"/>
</dbReference>
<evidence type="ECO:0000259" key="1">
    <source>
        <dbReference type="Pfam" id="PF06527"/>
    </source>
</evidence>
<feature type="domain" description="Transposon Tn7 transposition protein TnsD C-terminal" evidence="2">
    <location>
        <begin position="357"/>
        <end position="449"/>
    </location>
</feature>
<evidence type="ECO:0000313" key="3">
    <source>
        <dbReference type="EMBL" id="MEL0655621.1"/>
    </source>
</evidence>
<comment type="caution">
    <text evidence="3">The sequence shown here is derived from an EMBL/GenBank/DDBJ whole genome shotgun (WGS) entry which is preliminary data.</text>
</comment>
<sequence>MNVLPLLPDETIYSFLARLRVYSGSYNHRSASLLWFEQYGLSLDQKLATHLAYFSAQTNFPVEQLLNEHTYYPLFSLAGHEPKKLKKVMLTGPSYRLGNYAKISQSGLKALSKDKYCLSCIEADKEKYGVAYWHLSHQFTGIQSCHIHNTLLIGTPPSSRVYSLPPQAISSSDAPASDLQRFFTSYVLEVNESAKSQKRNDLLLDKNNLNALVRQKGFMSNDSISMQCLIAAISNITVRLFNNDVFTEHVVRNLIRKPYYACHPLKLILFRFALEQLPDIAAQEHLQLLKPTDKDKKREKQCLLLLQGGELNFTEIARRISCSIGYVIKLAKQENIVYLKRTQFISADTEKRILMRLVKGDARDAIAREEQVSVSSVEKICGEHYQLSEWRQYLRALGKRDKYRIEMRSVLKKHSFSTRAEIKTMYPACYMWLYKYDTQWLYLHLPPASYRSK</sequence>
<dbReference type="InterPro" id="IPR009492">
    <property type="entry name" value="TniQ"/>
</dbReference>
<dbReference type="Pfam" id="PF15978">
    <property type="entry name" value="TnsD"/>
    <property type="match status" value="1"/>
</dbReference>
<dbReference type="EMBL" id="JBAKAW010000010">
    <property type="protein sequence ID" value="MEL0655621.1"/>
    <property type="molecule type" value="Genomic_DNA"/>
</dbReference>
<protein>
    <submittedName>
        <fullName evidence="3">TnsD family Tn7-like transposition protein</fullName>
    </submittedName>
</protein>
<evidence type="ECO:0000313" key="4">
    <source>
        <dbReference type="Proteomes" id="UP001371391"/>
    </source>
</evidence>
<gene>
    <name evidence="3" type="ORF">V6257_11305</name>
</gene>
<accession>A0ABU9H192</accession>